<dbReference type="Gene3D" id="1.10.510.10">
    <property type="entry name" value="Transferase(Phosphotransferase) domain 1"/>
    <property type="match status" value="2"/>
</dbReference>
<dbReference type="GO" id="GO:0016020">
    <property type="term" value="C:membrane"/>
    <property type="evidence" value="ECO:0007669"/>
    <property type="project" value="TreeGrafter"/>
</dbReference>
<dbReference type="GO" id="GO:0000045">
    <property type="term" value="P:autophagosome assembly"/>
    <property type="evidence" value="ECO:0007669"/>
    <property type="project" value="TreeGrafter"/>
</dbReference>
<feature type="non-terminal residue" evidence="6">
    <location>
        <position position="1"/>
    </location>
</feature>
<reference evidence="6" key="1">
    <citation type="submission" date="2021-02" db="EMBL/GenBank/DDBJ databases">
        <authorList>
            <person name="Dougan E. K."/>
            <person name="Rhodes N."/>
            <person name="Thang M."/>
            <person name="Chan C."/>
        </authorList>
    </citation>
    <scope>NUCLEOTIDE SEQUENCE</scope>
</reference>
<dbReference type="SUPFAM" id="SSF56112">
    <property type="entry name" value="Protein kinase-like (PK-like)"/>
    <property type="match status" value="1"/>
</dbReference>
<evidence type="ECO:0000256" key="4">
    <source>
        <dbReference type="ARBA" id="ARBA00022840"/>
    </source>
</evidence>
<dbReference type="PROSITE" id="PS50011">
    <property type="entry name" value="PROTEIN_KINASE_DOM"/>
    <property type="match status" value="1"/>
</dbReference>
<keyword evidence="4" id="KW-0067">ATP-binding</keyword>
<dbReference type="GO" id="GO:0005776">
    <property type="term" value="C:autophagosome"/>
    <property type="evidence" value="ECO:0007669"/>
    <property type="project" value="TreeGrafter"/>
</dbReference>
<dbReference type="GO" id="GO:0004674">
    <property type="term" value="F:protein serine/threonine kinase activity"/>
    <property type="evidence" value="ECO:0007669"/>
    <property type="project" value="InterPro"/>
</dbReference>
<dbReference type="CDD" id="cd00180">
    <property type="entry name" value="PKc"/>
    <property type="match status" value="1"/>
</dbReference>
<dbReference type="GO" id="GO:0005829">
    <property type="term" value="C:cytosol"/>
    <property type="evidence" value="ECO:0007669"/>
    <property type="project" value="TreeGrafter"/>
</dbReference>
<feature type="domain" description="Protein kinase" evidence="5">
    <location>
        <begin position="42"/>
        <end position="341"/>
    </location>
</feature>
<dbReference type="SMART" id="SM00220">
    <property type="entry name" value="S_TKc"/>
    <property type="match status" value="1"/>
</dbReference>
<proteinExistence type="predicted"/>
<dbReference type="GO" id="GO:0000407">
    <property type="term" value="C:phagophore assembly site"/>
    <property type="evidence" value="ECO:0007669"/>
    <property type="project" value="TreeGrafter"/>
</dbReference>
<evidence type="ECO:0000256" key="2">
    <source>
        <dbReference type="ARBA" id="ARBA00022741"/>
    </source>
</evidence>
<dbReference type="PANTHER" id="PTHR24348:SF22">
    <property type="entry name" value="NON-SPECIFIC SERINE_THREONINE PROTEIN KINASE"/>
    <property type="match status" value="1"/>
</dbReference>
<dbReference type="EMBL" id="CAJNNV010031733">
    <property type="protein sequence ID" value="CAE8637619.1"/>
    <property type="molecule type" value="Genomic_DNA"/>
</dbReference>
<dbReference type="Proteomes" id="UP000654075">
    <property type="component" value="Unassembled WGS sequence"/>
</dbReference>
<dbReference type="InterPro" id="IPR045269">
    <property type="entry name" value="Atg1-like"/>
</dbReference>
<keyword evidence="3" id="KW-0418">Kinase</keyword>
<dbReference type="AlphaFoldDB" id="A0A813HGT2"/>
<sequence>MRKLRRGSTSTVELRSPPLSKSELLASCKSFQTGRLLGNNGYRMGRHISGGATGDVFIGAAAPNCAAFGDLLGADGAPREVALKQIKSSSASNQRQLQQEIVAVFQSRLKYAEETNNPQSPGHPNIVAYLDWFGGPAGVDREVYLVMELCQVNLNDIIFTAGSMRSQYERQMNLLRKSNSGPVGRLSQTPSAAESKRIVPVSDPSAYRFTEREIVKVLRQMLSALLFLNQQGLAHRDVKAENILWAESSPEGTYKLADFGTAAFFSSLGPGGAPPEPAPASDGRRADDAGTLWIMAPELLGRRPHGLNCDVWSLGVVLFEVVSLGKPFNSKELLAYRNSPE</sequence>
<evidence type="ECO:0000313" key="7">
    <source>
        <dbReference type="Proteomes" id="UP000654075"/>
    </source>
</evidence>
<comment type="caution">
    <text evidence="6">The sequence shown here is derived from an EMBL/GenBank/DDBJ whole genome shotgun (WGS) entry which is preliminary data.</text>
</comment>
<evidence type="ECO:0000259" key="5">
    <source>
        <dbReference type="PROSITE" id="PS50011"/>
    </source>
</evidence>
<evidence type="ECO:0000256" key="1">
    <source>
        <dbReference type="ARBA" id="ARBA00022679"/>
    </source>
</evidence>
<dbReference type="Pfam" id="PF00069">
    <property type="entry name" value="Pkinase"/>
    <property type="match status" value="1"/>
</dbReference>
<keyword evidence="7" id="KW-1185">Reference proteome</keyword>
<dbReference type="InterPro" id="IPR011009">
    <property type="entry name" value="Kinase-like_dom_sf"/>
</dbReference>
<dbReference type="InterPro" id="IPR000719">
    <property type="entry name" value="Prot_kinase_dom"/>
</dbReference>
<name>A0A813HGT2_POLGL</name>
<dbReference type="PANTHER" id="PTHR24348">
    <property type="entry name" value="SERINE/THREONINE-PROTEIN KINASE UNC-51-RELATED"/>
    <property type="match status" value="1"/>
</dbReference>
<gene>
    <name evidence="6" type="ORF">PGLA1383_LOCUS52950</name>
</gene>
<dbReference type="GO" id="GO:0010506">
    <property type="term" value="P:regulation of autophagy"/>
    <property type="evidence" value="ECO:0007669"/>
    <property type="project" value="InterPro"/>
</dbReference>
<evidence type="ECO:0000313" key="6">
    <source>
        <dbReference type="EMBL" id="CAE8637619.1"/>
    </source>
</evidence>
<dbReference type="OrthoDB" id="248923at2759"/>
<keyword evidence="2" id="KW-0547">Nucleotide-binding</keyword>
<accession>A0A813HGT2</accession>
<keyword evidence="1" id="KW-0808">Transferase</keyword>
<protein>
    <recommendedName>
        <fullName evidence="5">Protein kinase domain-containing protein</fullName>
    </recommendedName>
</protein>
<dbReference type="GO" id="GO:0005524">
    <property type="term" value="F:ATP binding"/>
    <property type="evidence" value="ECO:0007669"/>
    <property type="project" value="UniProtKB-KW"/>
</dbReference>
<organism evidence="6 7">
    <name type="scientific">Polarella glacialis</name>
    <name type="common">Dinoflagellate</name>
    <dbReference type="NCBI Taxonomy" id="89957"/>
    <lineage>
        <taxon>Eukaryota</taxon>
        <taxon>Sar</taxon>
        <taxon>Alveolata</taxon>
        <taxon>Dinophyceae</taxon>
        <taxon>Suessiales</taxon>
        <taxon>Suessiaceae</taxon>
        <taxon>Polarella</taxon>
    </lineage>
</organism>
<evidence type="ECO:0000256" key="3">
    <source>
        <dbReference type="ARBA" id="ARBA00022777"/>
    </source>
</evidence>